<gene>
    <name evidence="2" type="ORF">ACFFVI_13290</name>
</gene>
<reference evidence="2 3" key="1">
    <citation type="submission" date="2024-09" db="EMBL/GenBank/DDBJ databases">
        <authorList>
            <person name="Sun Q."/>
            <person name="Mori K."/>
        </authorList>
    </citation>
    <scope>NUCLEOTIDE SEQUENCE [LARGE SCALE GENOMIC DNA]</scope>
    <source>
        <strain evidence="2 3">TISTR 1856</strain>
    </source>
</reference>
<feature type="transmembrane region" description="Helical" evidence="1">
    <location>
        <begin position="109"/>
        <end position="125"/>
    </location>
</feature>
<evidence type="ECO:0000313" key="2">
    <source>
        <dbReference type="EMBL" id="MFB9377940.1"/>
    </source>
</evidence>
<dbReference type="EMBL" id="JBHMDM010000007">
    <property type="protein sequence ID" value="MFB9377940.1"/>
    <property type="molecule type" value="Genomic_DNA"/>
</dbReference>
<feature type="transmembrane region" description="Helical" evidence="1">
    <location>
        <begin position="42"/>
        <end position="67"/>
    </location>
</feature>
<name>A0ABV5LV13_9ACTN</name>
<proteinExistence type="predicted"/>
<organism evidence="2 3">
    <name type="scientific">Kineococcus gynurae</name>
    <dbReference type="NCBI Taxonomy" id="452979"/>
    <lineage>
        <taxon>Bacteria</taxon>
        <taxon>Bacillati</taxon>
        <taxon>Actinomycetota</taxon>
        <taxon>Actinomycetes</taxon>
        <taxon>Kineosporiales</taxon>
        <taxon>Kineosporiaceae</taxon>
        <taxon>Kineococcus</taxon>
    </lineage>
</organism>
<feature type="transmembrane region" description="Helical" evidence="1">
    <location>
        <begin position="158"/>
        <end position="186"/>
    </location>
</feature>
<accession>A0ABV5LV13</accession>
<protein>
    <submittedName>
        <fullName evidence="2">Uncharacterized protein</fullName>
    </submittedName>
</protein>
<keyword evidence="1" id="KW-0472">Membrane</keyword>
<comment type="caution">
    <text evidence="2">The sequence shown here is derived from an EMBL/GenBank/DDBJ whole genome shotgun (WGS) entry which is preliminary data.</text>
</comment>
<sequence>MAVVVAGVALTGLARSAVVGVGAAVLAAGLGALPSAWASADATLAVAVAAVVAGAVVAVVTGGIRAFALGPPRPPRRVVVLPVLLGASAWPLFELWWPTAEENPTRSPVLGLLAVAVLVVGVLVAELGVRPFAGPLLVVPPLAAMAFGPAAASDPLGAVAWAMLVLLVLAAAFALTGAVALGRWAVLRAGSRRAGSAVPRR</sequence>
<dbReference type="RefSeq" id="WP_380137651.1">
    <property type="nucleotide sequence ID" value="NZ_JBHLUI010000008.1"/>
</dbReference>
<feature type="transmembrane region" description="Helical" evidence="1">
    <location>
        <begin position="132"/>
        <end position="152"/>
    </location>
</feature>
<keyword evidence="3" id="KW-1185">Reference proteome</keyword>
<dbReference type="Proteomes" id="UP001589748">
    <property type="component" value="Unassembled WGS sequence"/>
</dbReference>
<evidence type="ECO:0000313" key="3">
    <source>
        <dbReference type="Proteomes" id="UP001589748"/>
    </source>
</evidence>
<evidence type="ECO:0000256" key="1">
    <source>
        <dbReference type="SAM" id="Phobius"/>
    </source>
</evidence>
<keyword evidence="1" id="KW-0812">Transmembrane</keyword>
<feature type="transmembrane region" description="Helical" evidence="1">
    <location>
        <begin position="79"/>
        <end position="97"/>
    </location>
</feature>
<keyword evidence="1" id="KW-1133">Transmembrane helix</keyword>